<reference evidence="3" key="1">
    <citation type="submission" date="2018-01" db="EMBL/GenBank/DDBJ databases">
        <title>An insight into the sialome of Amazonian anophelines.</title>
        <authorList>
            <person name="Ribeiro J.M."/>
            <person name="Scarpassa V."/>
            <person name="Calvo E."/>
        </authorList>
    </citation>
    <scope>NUCLEOTIDE SEQUENCE</scope>
</reference>
<sequence>MLLMCTKMCKSIARKTMWEPWHGGTCLLLLQLPFRFAAANKTATKLTITNTHHESSPSPPSSSSSTPPPPSTALKY</sequence>
<evidence type="ECO:0000313" key="3">
    <source>
        <dbReference type="EMBL" id="MBW76120.1"/>
    </source>
</evidence>
<proteinExistence type="predicted"/>
<dbReference type="AlphaFoldDB" id="A0A2M4DEX2"/>
<evidence type="ECO:0000256" key="1">
    <source>
        <dbReference type="SAM" id="MobiDB-lite"/>
    </source>
</evidence>
<organism evidence="3">
    <name type="scientific">Anopheles darlingi</name>
    <name type="common">Mosquito</name>
    <dbReference type="NCBI Taxonomy" id="43151"/>
    <lineage>
        <taxon>Eukaryota</taxon>
        <taxon>Metazoa</taxon>
        <taxon>Ecdysozoa</taxon>
        <taxon>Arthropoda</taxon>
        <taxon>Hexapoda</taxon>
        <taxon>Insecta</taxon>
        <taxon>Pterygota</taxon>
        <taxon>Neoptera</taxon>
        <taxon>Endopterygota</taxon>
        <taxon>Diptera</taxon>
        <taxon>Nematocera</taxon>
        <taxon>Culicoidea</taxon>
        <taxon>Culicidae</taxon>
        <taxon>Anophelinae</taxon>
        <taxon>Anopheles</taxon>
    </lineage>
</organism>
<feature type="signal peptide" evidence="2">
    <location>
        <begin position="1"/>
        <end position="39"/>
    </location>
</feature>
<feature type="region of interest" description="Disordered" evidence="1">
    <location>
        <begin position="49"/>
        <end position="76"/>
    </location>
</feature>
<name>A0A2M4DEX2_ANODA</name>
<evidence type="ECO:0000256" key="2">
    <source>
        <dbReference type="SAM" id="SignalP"/>
    </source>
</evidence>
<feature type="chain" id="PRO_5014766494" evidence="2">
    <location>
        <begin position="40"/>
        <end position="76"/>
    </location>
</feature>
<keyword evidence="2" id="KW-0732">Signal</keyword>
<accession>A0A2M4DEX2</accession>
<protein>
    <submittedName>
        <fullName evidence="3">Putative secreted protein</fullName>
    </submittedName>
</protein>
<dbReference type="EMBL" id="GGFL01011942">
    <property type="protein sequence ID" value="MBW76120.1"/>
    <property type="molecule type" value="Transcribed_RNA"/>
</dbReference>
<feature type="compositionally biased region" description="Pro residues" evidence="1">
    <location>
        <begin position="66"/>
        <end position="76"/>
    </location>
</feature>